<keyword evidence="2" id="KW-0732">Signal</keyword>
<dbReference type="AlphaFoldDB" id="A0A162D079"/>
<feature type="chain" id="PRO_5007832954" evidence="2">
    <location>
        <begin position="25"/>
        <end position="385"/>
    </location>
</feature>
<comment type="caution">
    <text evidence="3">The sequence shown here is derived from an EMBL/GenBank/DDBJ whole genome shotgun (WGS) entry which is preliminary data.</text>
</comment>
<feature type="region of interest" description="Disordered" evidence="1">
    <location>
        <begin position="180"/>
        <end position="205"/>
    </location>
</feature>
<reference evidence="3 4" key="1">
    <citation type="submission" date="2016-03" db="EMBL/GenBank/DDBJ databases">
        <title>EvidentialGene: Evidence-directed Construction of Genes on Genomes.</title>
        <authorList>
            <person name="Gilbert D.G."/>
            <person name="Choi J.-H."/>
            <person name="Mockaitis K."/>
            <person name="Colbourne J."/>
            <person name="Pfrender M."/>
        </authorList>
    </citation>
    <scope>NUCLEOTIDE SEQUENCE [LARGE SCALE GENOMIC DNA]</scope>
    <source>
        <strain evidence="3 4">Xinb3</strain>
        <tissue evidence="3">Complete organism</tissue>
    </source>
</reference>
<evidence type="ECO:0000256" key="1">
    <source>
        <dbReference type="SAM" id="MobiDB-lite"/>
    </source>
</evidence>
<evidence type="ECO:0000313" key="3">
    <source>
        <dbReference type="EMBL" id="KZS21919.1"/>
    </source>
</evidence>
<organism evidence="3 4">
    <name type="scientific">Daphnia magna</name>
    <dbReference type="NCBI Taxonomy" id="35525"/>
    <lineage>
        <taxon>Eukaryota</taxon>
        <taxon>Metazoa</taxon>
        <taxon>Ecdysozoa</taxon>
        <taxon>Arthropoda</taxon>
        <taxon>Crustacea</taxon>
        <taxon>Branchiopoda</taxon>
        <taxon>Diplostraca</taxon>
        <taxon>Cladocera</taxon>
        <taxon>Anomopoda</taxon>
        <taxon>Daphniidae</taxon>
        <taxon>Daphnia</taxon>
    </lineage>
</organism>
<sequence length="385" mass="44244">MKRQGIPKYLFASLLSLLALRIDALDDNIAIESNPPEVMVDRRSDGFDWSFITGERRIETEPRMDNLEWDYDVGTSADEDADERLDGVHWDSSIQSSDEDEVVEERLDDIDWSFLTEQTTIVEEEAEHRIDDFNWNWNIKSKEEDYTEDRVGESIEERDVHNHEYRPTKWHGKLRRIKHQYGPSKATKRPKYQYGPPKSQYGVPKRPLKFRKHPKFQYGAPKAHHKIPKGYYGPSESNYEARPYSAPVSYSSQLTHSIPASHRQPESVSDSAQPAAVNYPTTVESSPSINIPPSSPIQSPPIVGYTTAAPVQNYHPTSINPVSYDSSTHPPSGNDFVDAYLQPTESPNQRQSLRQTVGDKNDNLGFFQYVNFPNFEEIFKQIFKF</sequence>
<proteinExistence type="predicted"/>
<dbReference type="Proteomes" id="UP000076858">
    <property type="component" value="Unassembled WGS sequence"/>
</dbReference>
<dbReference type="EMBL" id="LRGB01000007">
    <property type="protein sequence ID" value="KZS21919.1"/>
    <property type="molecule type" value="Genomic_DNA"/>
</dbReference>
<name>A0A162D079_9CRUS</name>
<feature type="signal peptide" evidence="2">
    <location>
        <begin position="1"/>
        <end position="24"/>
    </location>
</feature>
<accession>A0A162D079</accession>
<feature type="compositionally biased region" description="Polar residues" evidence="1">
    <location>
        <begin position="316"/>
        <end position="331"/>
    </location>
</feature>
<feature type="region of interest" description="Disordered" evidence="1">
    <location>
        <begin position="316"/>
        <end position="335"/>
    </location>
</feature>
<feature type="region of interest" description="Disordered" evidence="1">
    <location>
        <begin position="255"/>
        <end position="274"/>
    </location>
</feature>
<protein>
    <submittedName>
        <fullName evidence="3">Uncharacterized protein</fullName>
    </submittedName>
</protein>
<gene>
    <name evidence="3" type="ORF">APZ42_011052</name>
</gene>
<dbReference type="OrthoDB" id="6366213at2759"/>
<evidence type="ECO:0000256" key="2">
    <source>
        <dbReference type="SAM" id="SignalP"/>
    </source>
</evidence>
<keyword evidence="4" id="KW-1185">Reference proteome</keyword>
<evidence type="ECO:0000313" key="4">
    <source>
        <dbReference type="Proteomes" id="UP000076858"/>
    </source>
</evidence>